<feature type="transmembrane region" description="Helical" evidence="8">
    <location>
        <begin position="93"/>
        <end position="111"/>
    </location>
</feature>
<dbReference type="PANTHER" id="PTHR34975">
    <property type="entry name" value="SPORE GERMINATION PROTEIN A2"/>
    <property type="match status" value="1"/>
</dbReference>
<feature type="transmembrane region" description="Helical" evidence="8">
    <location>
        <begin position="52"/>
        <end position="73"/>
    </location>
</feature>
<feature type="transmembrane region" description="Helical" evidence="8">
    <location>
        <begin position="356"/>
        <end position="374"/>
    </location>
</feature>
<dbReference type="Pfam" id="PF03845">
    <property type="entry name" value="Spore_permease"/>
    <property type="match status" value="1"/>
</dbReference>
<name>A0A974PCR9_9BACL</name>
<feature type="transmembrane region" description="Helical" evidence="8">
    <location>
        <begin position="159"/>
        <end position="180"/>
    </location>
</feature>
<dbReference type="NCBIfam" id="TIGR00912">
    <property type="entry name" value="2A0309"/>
    <property type="match status" value="1"/>
</dbReference>
<keyword evidence="5 8" id="KW-0812">Transmembrane</keyword>
<comment type="similarity">
    <text evidence="2">Belongs to the amino acid-polyamine-organocation (APC) superfamily. Spore germination protein (SGP) (TC 2.A.3.9) family.</text>
</comment>
<feature type="transmembrane region" description="Helical" evidence="8">
    <location>
        <begin position="318"/>
        <end position="336"/>
    </location>
</feature>
<keyword evidence="7 8" id="KW-0472">Membrane</keyword>
<dbReference type="GO" id="GO:0016020">
    <property type="term" value="C:membrane"/>
    <property type="evidence" value="ECO:0007669"/>
    <property type="project" value="UniProtKB-SubCell"/>
</dbReference>
<protein>
    <submittedName>
        <fullName evidence="9">Endospore germination permease</fullName>
    </submittedName>
</protein>
<evidence type="ECO:0000256" key="5">
    <source>
        <dbReference type="ARBA" id="ARBA00022692"/>
    </source>
</evidence>
<evidence type="ECO:0000256" key="8">
    <source>
        <dbReference type="SAM" id="Phobius"/>
    </source>
</evidence>
<reference evidence="9 10" key="1">
    <citation type="submission" date="2021-01" db="EMBL/GenBank/DDBJ databases">
        <title>Whole genome sequence of Paenibacillus sonchi LMG 24727 for comparative genomics.</title>
        <authorList>
            <person name="Lee G."/>
            <person name="Kim M.-J."/>
            <person name="Lim K."/>
            <person name="Shin J.-H."/>
        </authorList>
    </citation>
    <scope>NUCLEOTIDE SEQUENCE [LARGE SCALE GENOMIC DNA]</scope>
    <source>
        <strain evidence="9 10">LMG 24727</strain>
    </source>
</reference>
<dbReference type="InterPro" id="IPR004761">
    <property type="entry name" value="Spore_GerAB"/>
</dbReference>
<sequence length="379" mass="42355">MEIIILTACEIRLYGADTVQKISAYQLFTITFIFQLGTTIIFGFGGTAGREAWIAELISCSLGVIIILIYTTLMRMNPGLSLVEWFPAQLGRWIGTPIAFLYPLLFLYTVGRIVADIRDMVSTTILNNTPLLLITGLFVIIIAYCVYGGAQIIARLGEIFFPIVILIFSIEIILLFSSGVMHITNIEPVLEHGWGPIWNVVYPAGITQPFGETLALAMIWPLSKTPSKVMKITVLSTLLSGIMIACLDIFVISVFGGVFSRFLYPLYTLLSLISVGKFIENLQMFGVLYFLMTALLKGAIYMYAALKGVQQLTKLKSYHALMIPGCIIALLLGMTMSQNIAEHIYYHHFKILVPYVWVPLFIILPTALLLVAWFRQLKK</sequence>
<dbReference type="AlphaFoldDB" id="A0A974PCR9"/>
<proteinExistence type="inferred from homology"/>
<dbReference type="PANTHER" id="PTHR34975:SF2">
    <property type="entry name" value="SPORE GERMINATION PROTEIN A2"/>
    <property type="match status" value="1"/>
</dbReference>
<evidence type="ECO:0000256" key="2">
    <source>
        <dbReference type="ARBA" id="ARBA00007998"/>
    </source>
</evidence>
<dbReference type="Proteomes" id="UP000595841">
    <property type="component" value="Chromosome"/>
</dbReference>
<feature type="transmembrane region" description="Helical" evidence="8">
    <location>
        <begin position="131"/>
        <end position="147"/>
    </location>
</feature>
<evidence type="ECO:0000256" key="1">
    <source>
        <dbReference type="ARBA" id="ARBA00004141"/>
    </source>
</evidence>
<evidence type="ECO:0000313" key="9">
    <source>
        <dbReference type="EMBL" id="QQZ60978.1"/>
    </source>
</evidence>
<keyword evidence="3" id="KW-0813">Transport</keyword>
<keyword evidence="4" id="KW-0309">Germination</keyword>
<evidence type="ECO:0000256" key="3">
    <source>
        <dbReference type="ARBA" id="ARBA00022448"/>
    </source>
</evidence>
<dbReference type="GO" id="GO:0009847">
    <property type="term" value="P:spore germination"/>
    <property type="evidence" value="ECO:0007669"/>
    <property type="project" value="InterPro"/>
</dbReference>
<keyword evidence="10" id="KW-1185">Reference proteome</keyword>
<evidence type="ECO:0000256" key="7">
    <source>
        <dbReference type="ARBA" id="ARBA00023136"/>
    </source>
</evidence>
<organism evidence="9 10">
    <name type="scientific">Paenibacillus sonchi</name>
    <dbReference type="NCBI Taxonomy" id="373687"/>
    <lineage>
        <taxon>Bacteria</taxon>
        <taxon>Bacillati</taxon>
        <taxon>Bacillota</taxon>
        <taxon>Bacilli</taxon>
        <taxon>Bacillales</taxon>
        <taxon>Paenibacillaceae</taxon>
        <taxon>Paenibacillus</taxon>
        <taxon>Paenibacillus sonchi group</taxon>
    </lineage>
</organism>
<keyword evidence="6 8" id="KW-1133">Transmembrane helix</keyword>
<dbReference type="KEGG" id="pson:JI735_31910"/>
<dbReference type="EMBL" id="CP068595">
    <property type="protein sequence ID" value="QQZ60978.1"/>
    <property type="molecule type" value="Genomic_DNA"/>
</dbReference>
<feature type="transmembrane region" description="Helical" evidence="8">
    <location>
        <begin position="234"/>
        <end position="264"/>
    </location>
</feature>
<feature type="transmembrane region" description="Helical" evidence="8">
    <location>
        <begin position="284"/>
        <end position="306"/>
    </location>
</feature>
<evidence type="ECO:0000256" key="6">
    <source>
        <dbReference type="ARBA" id="ARBA00022989"/>
    </source>
</evidence>
<evidence type="ECO:0000256" key="4">
    <source>
        <dbReference type="ARBA" id="ARBA00022544"/>
    </source>
</evidence>
<evidence type="ECO:0000313" key="10">
    <source>
        <dbReference type="Proteomes" id="UP000595841"/>
    </source>
</evidence>
<comment type="subcellular location">
    <subcellularLocation>
        <location evidence="1">Membrane</location>
        <topology evidence="1">Multi-pass membrane protein</topology>
    </subcellularLocation>
</comment>
<feature type="transmembrane region" description="Helical" evidence="8">
    <location>
        <begin position="27"/>
        <end position="46"/>
    </location>
</feature>
<gene>
    <name evidence="9" type="ORF">JI735_31910</name>
</gene>
<accession>A0A974PCR9</accession>
<dbReference type="RefSeq" id="WP_202676803.1">
    <property type="nucleotide sequence ID" value="NZ_CP068595.1"/>
</dbReference>